<accession>A0A6C0CU10</accession>
<protein>
    <submittedName>
        <fullName evidence="1">Uncharacterized protein</fullName>
    </submittedName>
</protein>
<reference evidence="1" key="1">
    <citation type="journal article" date="2020" name="Nature">
        <title>Giant virus diversity and host interactions through global metagenomics.</title>
        <authorList>
            <person name="Schulz F."/>
            <person name="Roux S."/>
            <person name="Paez-Espino D."/>
            <person name="Jungbluth S."/>
            <person name="Walsh D.A."/>
            <person name="Denef V.J."/>
            <person name="McMahon K.D."/>
            <person name="Konstantinidis K.T."/>
            <person name="Eloe-Fadrosh E.A."/>
            <person name="Kyrpides N.C."/>
            <person name="Woyke T."/>
        </authorList>
    </citation>
    <scope>NUCLEOTIDE SEQUENCE</scope>
    <source>
        <strain evidence="1">GVMAG-M-3300022752-39</strain>
    </source>
</reference>
<sequence length="97" mass="10587">MKFFTSLLFALFSSFALAGSKHPELKEEFCAVQKTLKSQTCIHFSVGPGTGCSWICDWCSQQLGTSNYYFPDGVCTWQTSGCIGSPQTGVTYTCCAN</sequence>
<evidence type="ECO:0000313" key="1">
    <source>
        <dbReference type="EMBL" id="QHT07891.1"/>
    </source>
</evidence>
<dbReference type="EMBL" id="MN739489">
    <property type="protein sequence ID" value="QHT07891.1"/>
    <property type="molecule type" value="Genomic_DNA"/>
</dbReference>
<name>A0A6C0CU10_9ZZZZ</name>
<dbReference type="AlphaFoldDB" id="A0A6C0CU10"/>
<proteinExistence type="predicted"/>
<organism evidence="1">
    <name type="scientific">viral metagenome</name>
    <dbReference type="NCBI Taxonomy" id="1070528"/>
    <lineage>
        <taxon>unclassified sequences</taxon>
        <taxon>metagenomes</taxon>
        <taxon>organismal metagenomes</taxon>
    </lineage>
</organism>